<keyword evidence="13" id="KW-1185">Reference proteome</keyword>
<dbReference type="PROSITE" id="PS50982">
    <property type="entry name" value="MBD"/>
    <property type="match status" value="1"/>
</dbReference>
<evidence type="ECO:0000256" key="5">
    <source>
        <dbReference type="ARBA" id="ARBA00023015"/>
    </source>
</evidence>
<keyword evidence="8" id="KW-0539">Nucleus</keyword>
<dbReference type="PROSITE" id="PS51050">
    <property type="entry name" value="ZF_CW"/>
    <property type="match status" value="1"/>
</dbReference>
<dbReference type="Pfam" id="PF07496">
    <property type="entry name" value="zf-CW"/>
    <property type="match status" value="1"/>
</dbReference>
<dbReference type="GO" id="GO:0008270">
    <property type="term" value="F:zinc ion binding"/>
    <property type="evidence" value="ECO:0007669"/>
    <property type="project" value="UniProtKB-KW"/>
</dbReference>
<dbReference type="SMART" id="SM00391">
    <property type="entry name" value="MBD"/>
    <property type="match status" value="1"/>
</dbReference>
<evidence type="ECO:0000256" key="9">
    <source>
        <dbReference type="SAM" id="MobiDB-lite"/>
    </source>
</evidence>
<sequence length="194" mass="21724">MKPSEGGSPAQAALPRNSKSSTPKSAAASSDERPRKVGAYAMQCAKCFKFRSIATQEEYEEIRRNFIEEPWLCSRKENVSCDDPADMEFDTNALWVIDKPNLPKTPAGCQRILVMRKDLSKMDATYVMPNGKRMRSNGDVEKFLEAFPEYKGQFSVSDFSFTVPKIMEGMVPGKSGERGSANTGKRVRNEDMED</sequence>
<name>A0A843UPK3_COLES</name>
<keyword evidence="7" id="KW-0804">Transcription</keyword>
<keyword evidence="5" id="KW-0805">Transcription regulation</keyword>
<dbReference type="PANTHER" id="PTHR12396:SF10">
    <property type="entry name" value="METHYL-CPG-BINDING DOMAIN-CONTAINING PROTEIN 1-RELATED"/>
    <property type="match status" value="1"/>
</dbReference>
<dbReference type="InterPro" id="IPR016177">
    <property type="entry name" value="DNA-bd_dom_sf"/>
</dbReference>
<evidence type="ECO:0000256" key="4">
    <source>
        <dbReference type="ARBA" id="ARBA00022833"/>
    </source>
</evidence>
<keyword evidence="3" id="KW-0863">Zinc-finger</keyword>
<evidence type="ECO:0000256" key="6">
    <source>
        <dbReference type="ARBA" id="ARBA00023125"/>
    </source>
</evidence>
<evidence type="ECO:0000259" key="10">
    <source>
        <dbReference type="PROSITE" id="PS50982"/>
    </source>
</evidence>
<dbReference type="InterPro" id="IPR001739">
    <property type="entry name" value="Methyl_CpG_DNA-bd"/>
</dbReference>
<dbReference type="GO" id="GO:0005634">
    <property type="term" value="C:nucleus"/>
    <property type="evidence" value="ECO:0007669"/>
    <property type="project" value="UniProtKB-SubCell"/>
</dbReference>
<dbReference type="Proteomes" id="UP000652761">
    <property type="component" value="Unassembled WGS sequence"/>
</dbReference>
<dbReference type="Pfam" id="PF01429">
    <property type="entry name" value="MBD"/>
    <property type="match status" value="1"/>
</dbReference>
<evidence type="ECO:0000259" key="11">
    <source>
        <dbReference type="PROSITE" id="PS51050"/>
    </source>
</evidence>
<evidence type="ECO:0000313" key="12">
    <source>
        <dbReference type="EMBL" id="MQL84317.1"/>
    </source>
</evidence>
<organism evidence="12 13">
    <name type="scientific">Colocasia esculenta</name>
    <name type="common">Wild taro</name>
    <name type="synonym">Arum esculentum</name>
    <dbReference type="NCBI Taxonomy" id="4460"/>
    <lineage>
        <taxon>Eukaryota</taxon>
        <taxon>Viridiplantae</taxon>
        <taxon>Streptophyta</taxon>
        <taxon>Embryophyta</taxon>
        <taxon>Tracheophyta</taxon>
        <taxon>Spermatophyta</taxon>
        <taxon>Magnoliopsida</taxon>
        <taxon>Liliopsida</taxon>
        <taxon>Araceae</taxon>
        <taxon>Aroideae</taxon>
        <taxon>Colocasieae</taxon>
        <taxon>Colocasia</taxon>
    </lineage>
</organism>
<keyword evidence="2" id="KW-0479">Metal-binding</keyword>
<dbReference type="EMBL" id="NMUH01000754">
    <property type="protein sequence ID" value="MQL84317.1"/>
    <property type="molecule type" value="Genomic_DNA"/>
</dbReference>
<evidence type="ECO:0000256" key="8">
    <source>
        <dbReference type="ARBA" id="ARBA00023242"/>
    </source>
</evidence>
<dbReference type="PANTHER" id="PTHR12396">
    <property type="entry name" value="METHYL-CPG BINDING PROTEIN, MBD"/>
    <property type="match status" value="1"/>
</dbReference>
<evidence type="ECO:0000313" key="13">
    <source>
        <dbReference type="Proteomes" id="UP000652761"/>
    </source>
</evidence>
<feature type="region of interest" description="Disordered" evidence="9">
    <location>
        <begin position="1"/>
        <end position="35"/>
    </location>
</feature>
<evidence type="ECO:0000256" key="7">
    <source>
        <dbReference type="ARBA" id="ARBA00023163"/>
    </source>
</evidence>
<comment type="subcellular location">
    <subcellularLocation>
        <location evidence="1">Nucleus</location>
    </subcellularLocation>
</comment>
<dbReference type="InterPro" id="IPR011124">
    <property type="entry name" value="Znf_CW"/>
</dbReference>
<dbReference type="Gene3D" id="3.30.890.10">
    <property type="entry name" value="Methyl-cpg-binding Protein 2, Chain A"/>
    <property type="match status" value="1"/>
</dbReference>
<dbReference type="GO" id="GO:0003677">
    <property type="term" value="F:DNA binding"/>
    <property type="evidence" value="ECO:0007669"/>
    <property type="project" value="UniProtKB-KW"/>
</dbReference>
<dbReference type="SUPFAM" id="SSF54171">
    <property type="entry name" value="DNA-binding domain"/>
    <property type="match status" value="1"/>
</dbReference>
<dbReference type="OrthoDB" id="10072024at2759"/>
<feature type="domain" description="MBD" evidence="10">
    <location>
        <begin position="95"/>
        <end position="166"/>
    </location>
</feature>
<gene>
    <name evidence="12" type="ORF">Taro_016836</name>
</gene>
<reference evidence="12" key="1">
    <citation type="submission" date="2017-07" db="EMBL/GenBank/DDBJ databases">
        <title>Taro Niue Genome Assembly and Annotation.</title>
        <authorList>
            <person name="Atibalentja N."/>
            <person name="Keating K."/>
            <person name="Fields C.J."/>
        </authorList>
    </citation>
    <scope>NUCLEOTIDE SEQUENCE</scope>
    <source>
        <strain evidence="12">Niue_2</strain>
        <tissue evidence="12">Leaf</tissue>
    </source>
</reference>
<feature type="compositionally biased region" description="Low complexity" evidence="9">
    <location>
        <begin position="18"/>
        <end position="29"/>
    </location>
</feature>
<keyword evidence="4" id="KW-0862">Zinc</keyword>
<evidence type="ECO:0000256" key="3">
    <source>
        <dbReference type="ARBA" id="ARBA00022771"/>
    </source>
</evidence>
<evidence type="ECO:0000256" key="2">
    <source>
        <dbReference type="ARBA" id="ARBA00022723"/>
    </source>
</evidence>
<accession>A0A843UPK3</accession>
<keyword evidence="6" id="KW-0238">DNA-binding</keyword>
<feature type="domain" description="CW-type" evidence="11">
    <location>
        <begin position="34"/>
        <end position="89"/>
    </location>
</feature>
<dbReference type="AlphaFoldDB" id="A0A843UPK3"/>
<comment type="caution">
    <text evidence="12">The sequence shown here is derived from an EMBL/GenBank/DDBJ whole genome shotgun (WGS) entry which is preliminary data.</text>
</comment>
<feature type="region of interest" description="Disordered" evidence="9">
    <location>
        <begin position="170"/>
        <end position="194"/>
    </location>
</feature>
<evidence type="ECO:0000256" key="1">
    <source>
        <dbReference type="ARBA" id="ARBA00004123"/>
    </source>
</evidence>
<protein>
    <submittedName>
        <fullName evidence="12">Uncharacterized protein</fullName>
    </submittedName>
</protein>
<proteinExistence type="predicted"/>